<dbReference type="Proteomes" id="UP001211907">
    <property type="component" value="Unassembled WGS sequence"/>
</dbReference>
<name>A0AAD5XC49_9FUNG</name>
<protein>
    <submittedName>
        <fullName evidence="1">Uncharacterized protein</fullName>
    </submittedName>
</protein>
<proteinExistence type="predicted"/>
<gene>
    <name evidence="1" type="ORF">HK100_005084</name>
</gene>
<dbReference type="EMBL" id="JADGJH010002412">
    <property type="protein sequence ID" value="KAJ3098536.1"/>
    <property type="molecule type" value="Genomic_DNA"/>
</dbReference>
<reference evidence="1" key="1">
    <citation type="submission" date="2020-05" db="EMBL/GenBank/DDBJ databases">
        <title>Phylogenomic resolution of chytrid fungi.</title>
        <authorList>
            <person name="Stajich J.E."/>
            <person name="Amses K."/>
            <person name="Simmons R."/>
            <person name="Seto K."/>
            <person name="Myers J."/>
            <person name="Bonds A."/>
            <person name="Quandt C.A."/>
            <person name="Barry K."/>
            <person name="Liu P."/>
            <person name="Grigoriev I."/>
            <person name="Longcore J.E."/>
            <person name="James T.Y."/>
        </authorList>
    </citation>
    <scope>NUCLEOTIDE SEQUENCE</scope>
    <source>
        <strain evidence="1">JEL0513</strain>
    </source>
</reference>
<sequence length="54" mass="5627">MNTTYIVCINIVAGDESSGGGGYNFIVSTASIHVSGPWFDPVSAATSESIWGPY</sequence>
<organism evidence="1 2">
    <name type="scientific">Physocladia obscura</name>
    <dbReference type="NCBI Taxonomy" id="109957"/>
    <lineage>
        <taxon>Eukaryota</taxon>
        <taxon>Fungi</taxon>
        <taxon>Fungi incertae sedis</taxon>
        <taxon>Chytridiomycota</taxon>
        <taxon>Chytridiomycota incertae sedis</taxon>
        <taxon>Chytridiomycetes</taxon>
        <taxon>Chytridiales</taxon>
        <taxon>Chytriomycetaceae</taxon>
        <taxon>Physocladia</taxon>
    </lineage>
</organism>
<comment type="caution">
    <text evidence="1">The sequence shown here is derived from an EMBL/GenBank/DDBJ whole genome shotgun (WGS) entry which is preliminary data.</text>
</comment>
<evidence type="ECO:0000313" key="1">
    <source>
        <dbReference type="EMBL" id="KAJ3098536.1"/>
    </source>
</evidence>
<keyword evidence="2" id="KW-1185">Reference proteome</keyword>
<accession>A0AAD5XC49</accession>
<dbReference type="AlphaFoldDB" id="A0AAD5XC49"/>
<evidence type="ECO:0000313" key="2">
    <source>
        <dbReference type="Proteomes" id="UP001211907"/>
    </source>
</evidence>